<proteinExistence type="predicted"/>
<keyword evidence="2" id="KW-0560">Oxidoreductase</keyword>
<dbReference type="Gene3D" id="3.30.70.100">
    <property type="match status" value="1"/>
</dbReference>
<evidence type="ECO:0000313" key="2">
    <source>
        <dbReference type="EMBL" id="TWH73148.1"/>
    </source>
</evidence>
<dbReference type="Pfam" id="PF03992">
    <property type="entry name" value="ABM"/>
    <property type="match status" value="1"/>
</dbReference>
<organism evidence="2 3">
    <name type="scientific">Modestobacter roseus</name>
    <dbReference type="NCBI Taxonomy" id="1181884"/>
    <lineage>
        <taxon>Bacteria</taxon>
        <taxon>Bacillati</taxon>
        <taxon>Actinomycetota</taxon>
        <taxon>Actinomycetes</taxon>
        <taxon>Geodermatophilales</taxon>
        <taxon>Geodermatophilaceae</taxon>
        <taxon>Modestobacter</taxon>
    </lineage>
</organism>
<dbReference type="RefSeq" id="WP_153361209.1">
    <property type="nucleotide sequence ID" value="NZ_JABGDC010000120.1"/>
</dbReference>
<dbReference type="InterPro" id="IPR007138">
    <property type="entry name" value="ABM_dom"/>
</dbReference>
<dbReference type="PROSITE" id="PS51725">
    <property type="entry name" value="ABM"/>
    <property type="match status" value="1"/>
</dbReference>
<protein>
    <submittedName>
        <fullName evidence="2">Quinol monooxygenase YgiN</fullName>
    </submittedName>
</protein>
<dbReference type="Proteomes" id="UP000321490">
    <property type="component" value="Unassembled WGS sequence"/>
</dbReference>
<dbReference type="AlphaFoldDB" id="A0A562IQF3"/>
<reference evidence="2 3" key="1">
    <citation type="submission" date="2019-07" db="EMBL/GenBank/DDBJ databases">
        <title>R&amp;d 2014.</title>
        <authorList>
            <person name="Klenk H.-P."/>
        </authorList>
    </citation>
    <scope>NUCLEOTIDE SEQUENCE [LARGE SCALE GENOMIC DNA]</scope>
    <source>
        <strain evidence="2 3">DSM 45764</strain>
    </source>
</reference>
<name>A0A562IQF3_9ACTN</name>
<keyword evidence="2" id="KW-0503">Monooxygenase</keyword>
<dbReference type="GO" id="GO:0004497">
    <property type="term" value="F:monooxygenase activity"/>
    <property type="evidence" value="ECO:0007669"/>
    <property type="project" value="UniProtKB-KW"/>
</dbReference>
<dbReference type="EMBL" id="VLKF01000001">
    <property type="protein sequence ID" value="TWH73148.1"/>
    <property type="molecule type" value="Genomic_DNA"/>
</dbReference>
<gene>
    <name evidence="2" type="ORF">JD78_01671</name>
</gene>
<evidence type="ECO:0000259" key="1">
    <source>
        <dbReference type="PROSITE" id="PS51725"/>
    </source>
</evidence>
<dbReference type="PANTHER" id="PTHR33336:SF3">
    <property type="entry name" value="ABM DOMAIN-CONTAINING PROTEIN"/>
    <property type="match status" value="1"/>
</dbReference>
<dbReference type="PANTHER" id="PTHR33336">
    <property type="entry name" value="QUINOL MONOOXYGENASE YGIN-RELATED"/>
    <property type="match status" value="1"/>
</dbReference>
<dbReference type="SUPFAM" id="SSF54909">
    <property type="entry name" value="Dimeric alpha+beta barrel"/>
    <property type="match status" value="1"/>
</dbReference>
<dbReference type="InterPro" id="IPR011008">
    <property type="entry name" value="Dimeric_a/b-barrel"/>
</dbReference>
<dbReference type="OrthoDB" id="8452260at2"/>
<comment type="caution">
    <text evidence="2">The sequence shown here is derived from an EMBL/GenBank/DDBJ whole genome shotgun (WGS) entry which is preliminary data.</text>
</comment>
<sequence>MILIVVKFPVRPEFADRWPELVSEFTTAVRAEPGNVMFEWSRSVDEPDSYVLVEGFADAEAGATHTSSAHFRKAIDEMPDWVAGTPSIMYVDSADLAGWGPMAEVQPRG</sequence>
<evidence type="ECO:0000313" key="3">
    <source>
        <dbReference type="Proteomes" id="UP000321490"/>
    </source>
</evidence>
<accession>A0A562IQF3</accession>
<dbReference type="InterPro" id="IPR050744">
    <property type="entry name" value="AI-2_Isomerase_LsrG"/>
</dbReference>
<keyword evidence="3" id="KW-1185">Reference proteome</keyword>
<feature type="domain" description="ABM" evidence="1">
    <location>
        <begin position="2"/>
        <end position="91"/>
    </location>
</feature>